<keyword evidence="4" id="KW-1185">Reference proteome</keyword>
<reference evidence="4" key="1">
    <citation type="submission" date="2017-01" db="EMBL/GenBank/DDBJ databases">
        <authorList>
            <person name="Varghese N."/>
            <person name="Submissions S."/>
        </authorList>
    </citation>
    <scope>NUCLEOTIDE SEQUENCE [LARGE SCALE GENOMIC DNA]</scope>
    <source>
        <strain evidence="4">DSM 21768</strain>
    </source>
</reference>
<organism evidence="3 4">
    <name type="scientific">Moraxella cuniculi DSM 21768</name>
    <dbReference type="NCBI Taxonomy" id="1122245"/>
    <lineage>
        <taxon>Bacteria</taxon>
        <taxon>Pseudomonadati</taxon>
        <taxon>Pseudomonadota</taxon>
        <taxon>Gammaproteobacteria</taxon>
        <taxon>Moraxellales</taxon>
        <taxon>Moraxellaceae</taxon>
        <taxon>Moraxella</taxon>
    </lineage>
</organism>
<dbReference type="GO" id="GO:0005737">
    <property type="term" value="C:cytoplasm"/>
    <property type="evidence" value="ECO:0007669"/>
    <property type="project" value="TreeGrafter"/>
</dbReference>
<evidence type="ECO:0000313" key="3">
    <source>
        <dbReference type="EMBL" id="SIR82537.1"/>
    </source>
</evidence>
<dbReference type="InterPro" id="IPR008988">
    <property type="entry name" value="Transcriptional_repressor_C"/>
</dbReference>
<dbReference type="SUPFAM" id="SSF55681">
    <property type="entry name" value="Class II aaRS and biotin synthetases"/>
    <property type="match status" value="1"/>
</dbReference>
<dbReference type="SUPFAM" id="SSF50037">
    <property type="entry name" value="C-terminal domain of transcriptional repressors"/>
    <property type="match status" value="1"/>
</dbReference>
<evidence type="ECO:0000313" key="4">
    <source>
        <dbReference type="Proteomes" id="UP000187495"/>
    </source>
</evidence>
<evidence type="ECO:0000256" key="1">
    <source>
        <dbReference type="ARBA" id="ARBA00022598"/>
    </source>
</evidence>
<dbReference type="EMBL" id="FTNU01000003">
    <property type="protein sequence ID" value="SIR82537.1"/>
    <property type="molecule type" value="Genomic_DNA"/>
</dbReference>
<accession>A0A1N7E350</accession>
<dbReference type="Pfam" id="PF03099">
    <property type="entry name" value="BPL_LplA_LipB"/>
    <property type="match status" value="1"/>
</dbReference>
<dbReference type="PANTHER" id="PTHR12835:SF5">
    <property type="entry name" value="BIOTIN--PROTEIN LIGASE"/>
    <property type="match status" value="1"/>
</dbReference>
<dbReference type="RefSeq" id="WP_076554761.1">
    <property type="nucleotide sequence ID" value="NZ_FTNU01000003.1"/>
</dbReference>
<evidence type="ECO:0000259" key="2">
    <source>
        <dbReference type="Pfam" id="PF03099"/>
    </source>
</evidence>
<dbReference type="Proteomes" id="UP000187495">
    <property type="component" value="Unassembled WGS sequence"/>
</dbReference>
<protein>
    <submittedName>
        <fullName evidence="3">BirA family transcriptional regulator, biotin operon repressor / biotin-[acetyl-CoA-carboxylase] ligase</fullName>
    </submittedName>
</protein>
<dbReference type="InterPro" id="IPR004408">
    <property type="entry name" value="Biotin_CoA_COase_ligase"/>
</dbReference>
<dbReference type="GO" id="GO:0004077">
    <property type="term" value="F:biotin--[biotin carboxyl-carrier protein] ligase activity"/>
    <property type="evidence" value="ECO:0007669"/>
    <property type="project" value="InterPro"/>
</dbReference>
<dbReference type="InterPro" id="IPR045864">
    <property type="entry name" value="aa-tRNA-synth_II/BPL/LPL"/>
</dbReference>
<sequence length="293" mass="32534">MADSDFDDLWQQICQNHHHKPLTDSTNTQLIDAVVEGRVDNDKFVLFTADSQSAGRGQHGRSWLSGQGNVFLSLYVPMHTRHARFGLGRLTGLLSLLVGFYLANLPVIEQINHERTKEHLPLIGVKWANDVGFYDDNRQLFQKLAGILIEPVFAKQPVALTGVVIGIGLNVANSPVIADGLYQAASMADIWQSSLGKLPQAHEWYQPICHGVYQAIMHHNRLCDGSQARADFVRQFNRCHVLTNRQIAIYVRDDMTTVHQAGRCLGIDEQGALLIDTTDGVQAVFAGMVQLAK</sequence>
<name>A0A1N7E350_9GAMM</name>
<dbReference type="PANTHER" id="PTHR12835">
    <property type="entry name" value="BIOTIN PROTEIN LIGASE"/>
    <property type="match status" value="1"/>
</dbReference>
<dbReference type="AlphaFoldDB" id="A0A1N7E350"/>
<dbReference type="NCBIfam" id="TIGR00121">
    <property type="entry name" value="birA_ligase"/>
    <property type="match status" value="1"/>
</dbReference>
<dbReference type="STRING" id="34061.B0189_08270"/>
<keyword evidence="1 3" id="KW-0436">Ligase</keyword>
<gene>
    <name evidence="3" type="ORF">SAMN02745664_10343</name>
</gene>
<feature type="domain" description="BPL/LPL catalytic" evidence="2">
    <location>
        <begin position="23"/>
        <end position="170"/>
    </location>
</feature>
<proteinExistence type="predicted"/>
<dbReference type="InterPro" id="IPR004143">
    <property type="entry name" value="BPL_LPL_catalytic"/>
</dbReference>
<dbReference type="Gene3D" id="2.30.30.100">
    <property type="match status" value="1"/>
</dbReference>
<dbReference type="Gene3D" id="3.30.930.10">
    <property type="entry name" value="Bira Bifunctional Protein, Domain 2"/>
    <property type="match status" value="1"/>
</dbReference>